<protein>
    <submittedName>
        <fullName evidence="1">Uncharacterized protein</fullName>
    </submittedName>
</protein>
<keyword evidence="2" id="KW-1185">Reference proteome</keyword>
<sequence length="126" mass="14127">MARPCYVVGGAARTGHARPSTARRYSWTGRGRHNPLGRRATAGIALALQRRHRRRRTTSHVGRRGGCWACIFEAIHVRRMSGNRLAWLGWIPASSSDVLTRMPCRWRIKRNLGLSDVGILCCIPNA</sequence>
<gene>
    <name evidence="1" type="ORF">KY290_009536</name>
</gene>
<organism evidence="1 2">
    <name type="scientific">Solanum tuberosum</name>
    <name type="common">Potato</name>
    <dbReference type="NCBI Taxonomy" id="4113"/>
    <lineage>
        <taxon>Eukaryota</taxon>
        <taxon>Viridiplantae</taxon>
        <taxon>Streptophyta</taxon>
        <taxon>Embryophyta</taxon>
        <taxon>Tracheophyta</taxon>
        <taxon>Spermatophyta</taxon>
        <taxon>Magnoliopsida</taxon>
        <taxon>eudicotyledons</taxon>
        <taxon>Gunneridae</taxon>
        <taxon>Pentapetalae</taxon>
        <taxon>asterids</taxon>
        <taxon>lamiids</taxon>
        <taxon>Solanales</taxon>
        <taxon>Solanaceae</taxon>
        <taxon>Solanoideae</taxon>
        <taxon>Solaneae</taxon>
        <taxon>Solanum</taxon>
    </lineage>
</organism>
<evidence type="ECO:0000313" key="1">
    <source>
        <dbReference type="EMBL" id="KAH0772399.1"/>
    </source>
</evidence>
<reference evidence="1 2" key="1">
    <citation type="journal article" date="2021" name="bioRxiv">
        <title>Chromosome-scale and haplotype-resolved genome assembly of a tetraploid potato cultivar.</title>
        <authorList>
            <person name="Sun H."/>
            <person name="Jiao W.-B."/>
            <person name="Krause K."/>
            <person name="Campoy J.A."/>
            <person name="Goel M."/>
            <person name="Folz-Donahue K."/>
            <person name="Kukat C."/>
            <person name="Huettel B."/>
            <person name="Schneeberger K."/>
        </authorList>
    </citation>
    <scope>NUCLEOTIDE SEQUENCE [LARGE SCALE GENOMIC DNA]</scope>
    <source>
        <strain evidence="1">SolTubOtavaFocal</strain>
        <tissue evidence="1">Leaves</tissue>
    </source>
</reference>
<name>A0ABQ7VV76_SOLTU</name>
<proteinExistence type="predicted"/>
<evidence type="ECO:0000313" key="2">
    <source>
        <dbReference type="Proteomes" id="UP000826656"/>
    </source>
</evidence>
<comment type="caution">
    <text evidence="1">The sequence shown here is derived from an EMBL/GenBank/DDBJ whole genome shotgun (WGS) entry which is preliminary data.</text>
</comment>
<accession>A0ABQ7VV76</accession>
<dbReference type="EMBL" id="JAIVGD010000005">
    <property type="protein sequence ID" value="KAH0772399.1"/>
    <property type="molecule type" value="Genomic_DNA"/>
</dbReference>
<dbReference type="Proteomes" id="UP000826656">
    <property type="component" value="Unassembled WGS sequence"/>
</dbReference>